<organism evidence="2 3">
    <name type="scientific">Rubellimicrobium roseum</name>
    <dbReference type="NCBI Taxonomy" id="687525"/>
    <lineage>
        <taxon>Bacteria</taxon>
        <taxon>Pseudomonadati</taxon>
        <taxon>Pseudomonadota</taxon>
        <taxon>Alphaproteobacteria</taxon>
        <taxon>Rhodobacterales</taxon>
        <taxon>Roseobacteraceae</taxon>
        <taxon>Rubellimicrobium</taxon>
    </lineage>
</organism>
<name>A0A5C4NJ28_9RHOB</name>
<accession>A0A5C4NJ28</accession>
<dbReference type="SUPFAM" id="SSF54593">
    <property type="entry name" value="Glyoxalase/Bleomycin resistance protein/Dihydroxybiphenyl dioxygenase"/>
    <property type="match status" value="1"/>
</dbReference>
<dbReference type="OrthoDB" id="6624781at2"/>
<sequence>MRERITANLPARSLDAAQSFYARLGFETEFRDEGWLILRRGPLELEIFPHPGLDPATSAASACVRVADADRLHADWSATGLPAEGIPRLTAPEDQPFGWRVFALVDPDGNLLRCLSPLGMTTAS</sequence>
<proteinExistence type="predicted"/>
<dbReference type="Gene3D" id="3.10.180.10">
    <property type="entry name" value="2,3-Dihydroxybiphenyl 1,2-Dioxygenase, domain 1"/>
    <property type="match status" value="1"/>
</dbReference>
<evidence type="ECO:0000259" key="1">
    <source>
        <dbReference type="PROSITE" id="PS51819"/>
    </source>
</evidence>
<feature type="domain" description="VOC" evidence="1">
    <location>
        <begin position="1"/>
        <end position="117"/>
    </location>
</feature>
<keyword evidence="3" id="KW-1185">Reference proteome</keyword>
<protein>
    <submittedName>
        <fullName evidence="2">Bleomycin resistance protein</fullName>
    </submittedName>
</protein>
<comment type="caution">
    <text evidence="2">The sequence shown here is derived from an EMBL/GenBank/DDBJ whole genome shotgun (WGS) entry which is preliminary data.</text>
</comment>
<dbReference type="RefSeq" id="WP_139079618.1">
    <property type="nucleotide sequence ID" value="NZ_VDFV01000001.1"/>
</dbReference>
<dbReference type="Proteomes" id="UP000305709">
    <property type="component" value="Unassembled WGS sequence"/>
</dbReference>
<dbReference type="PROSITE" id="PS51819">
    <property type="entry name" value="VOC"/>
    <property type="match status" value="1"/>
</dbReference>
<dbReference type="InterPro" id="IPR029068">
    <property type="entry name" value="Glyas_Bleomycin-R_OHBP_Dase"/>
</dbReference>
<gene>
    <name evidence="2" type="ORF">FHG71_00330</name>
</gene>
<dbReference type="AlphaFoldDB" id="A0A5C4NJ28"/>
<evidence type="ECO:0000313" key="3">
    <source>
        <dbReference type="Proteomes" id="UP000305709"/>
    </source>
</evidence>
<dbReference type="InterPro" id="IPR037523">
    <property type="entry name" value="VOC_core"/>
</dbReference>
<dbReference type="EMBL" id="VDFV01000001">
    <property type="protein sequence ID" value="TNC74623.1"/>
    <property type="molecule type" value="Genomic_DNA"/>
</dbReference>
<reference evidence="2 3" key="1">
    <citation type="submission" date="2019-06" db="EMBL/GenBank/DDBJ databases">
        <authorList>
            <person name="Jiang L."/>
        </authorList>
    </citation>
    <scope>NUCLEOTIDE SEQUENCE [LARGE SCALE GENOMIC DNA]</scope>
    <source>
        <strain evidence="2 3">YIM 48858</strain>
    </source>
</reference>
<evidence type="ECO:0000313" key="2">
    <source>
        <dbReference type="EMBL" id="TNC74623.1"/>
    </source>
</evidence>